<dbReference type="EMBL" id="UINC01229510">
    <property type="protein sequence ID" value="SVE61248.1"/>
    <property type="molecule type" value="Genomic_DNA"/>
</dbReference>
<accession>A0A383EYQ6</accession>
<gene>
    <name evidence="1" type="ORF">METZ01_LOCUS514102</name>
</gene>
<name>A0A383EYQ6_9ZZZZ</name>
<organism evidence="1">
    <name type="scientific">marine metagenome</name>
    <dbReference type="NCBI Taxonomy" id="408172"/>
    <lineage>
        <taxon>unclassified sequences</taxon>
        <taxon>metagenomes</taxon>
        <taxon>ecological metagenomes</taxon>
    </lineage>
</organism>
<dbReference type="AlphaFoldDB" id="A0A383EYQ6"/>
<reference evidence="1" key="1">
    <citation type="submission" date="2018-05" db="EMBL/GenBank/DDBJ databases">
        <authorList>
            <person name="Lanie J.A."/>
            <person name="Ng W.-L."/>
            <person name="Kazmierczak K.M."/>
            <person name="Andrzejewski T.M."/>
            <person name="Davidsen T.M."/>
            <person name="Wayne K.J."/>
            <person name="Tettelin H."/>
            <person name="Glass J.I."/>
            <person name="Rusch D."/>
            <person name="Podicherti R."/>
            <person name="Tsui H.-C.T."/>
            <person name="Winkler M.E."/>
        </authorList>
    </citation>
    <scope>NUCLEOTIDE SEQUENCE</scope>
</reference>
<sequence>SKSFLHVYLILFSRKGRKKATTPNPYLHKISHHYRRHKSAIL</sequence>
<feature type="non-terminal residue" evidence="1">
    <location>
        <position position="42"/>
    </location>
</feature>
<protein>
    <submittedName>
        <fullName evidence="1">Uncharacterized protein</fullName>
    </submittedName>
</protein>
<evidence type="ECO:0000313" key="1">
    <source>
        <dbReference type="EMBL" id="SVE61248.1"/>
    </source>
</evidence>
<feature type="non-terminal residue" evidence="1">
    <location>
        <position position="1"/>
    </location>
</feature>
<proteinExistence type="predicted"/>